<evidence type="ECO:0000313" key="4">
    <source>
        <dbReference type="EMBL" id="MBB5870936.1"/>
    </source>
</evidence>
<dbReference type="EMBL" id="JACHMN010000002">
    <property type="protein sequence ID" value="MBB5870936.1"/>
    <property type="molecule type" value="Genomic_DNA"/>
</dbReference>
<reference evidence="4 5" key="1">
    <citation type="submission" date="2020-08" db="EMBL/GenBank/DDBJ databases">
        <title>Sequencing the genomes of 1000 actinobacteria strains.</title>
        <authorList>
            <person name="Klenk H.-P."/>
        </authorList>
    </citation>
    <scope>NUCLEOTIDE SEQUENCE [LARGE SCALE GENOMIC DNA]</scope>
    <source>
        <strain evidence="4 5">DSM 45362</strain>
    </source>
</reference>
<dbReference type="PANTHER" id="PTHR30483">
    <property type="entry name" value="LEUCINE-SPECIFIC-BINDING PROTEIN"/>
    <property type="match status" value="1"/>
</dbReference>
<protein>
    <submittedName>
        <fullName evidence="4">Branched-chain amino acid transport system substrate-binding protein</fullName>
    </submittedName>
</protein>
<sequence length="402" mass="42273">MSAGQAGAAFGQHDGRFDRRRALQLFGGAGLAGALAACSSTASDNPYSDLPVSIGLLLPQTGSRKAVGDELKNGFELWLEQHSGLLGGHPAQITYADEGDTTEKAKAAADDLLRRNVLAISGVAGDNAILEMRDSIEKAHIPLIGSGSSPTALRLQTLLYMWHTSYVGTEPGKALGIYMHTLGGGVSMVAANNVAGRDSVAGFIEGWGGGSGAKLADPYYLNSVEGIDQVVNKIANSGNELVFCGLTGQMAIEFVRAMRKRVKETRFYAPGSMTEGPSLEAFGSLGKGIFTASNYSPQLSNAANLAFSSSYRAKHSTAPTAFAVAAWDAAAVLDKAIKACRDKVTADEVNLKVGGVGLVTSPRGTFQFNQTRTPQQKWYLREVRNDGPVLVNALITELATLG</sequence>
<dbReference type="Pfam" id="PF13458">
    <property type="entry name" value="Peripla_BP_6"/>
    <property type="match status" value="1"/>
</dbReference>
<evidence type="ECO:0000259" key="3">
    <source>
        <dbReference type="Pfam" id="PF13458"/>
    </source>
</evidence>
<dbReference type="InterPro" id="IPR051010">
    <property type="entry name" value="BCAA_transport"/>
</dbReference>
<evidence type="ECO:0000313" key="5">
    <source>
        <dbReference type="Proteomes" id="UP000587527"/>
    </source>
</evidence>
<dbReference type="SUPFAM" id="SSF53822">
    <property type="entry name" value="Periplasmic binding protein-like I"/>
    <property type="match status" value="1"/>
</dbReference>
<dbReference type="InterPro" id="IPR028081">
    <property type="entry name" value="Leu-bd"/>
</dbReference>
<evidence type="ECO:0000256" key="2">
    <source>
        <dbReference type="ARBA" id="ARBA00022729"/>
    </source>
</evidence>
<evidence type="ECO:0000256" key="1">
    <source>
        <dbReference type="ARBA" id="ARBA00010062"/>
    </source>
</evidence>
<organism evidence="4 5">
    <name type="scientific">Allocatelliglobosispora scoriae</name>
    <dbReference type="NCBI Taxonomy" id="643052"/>
    <lineage>
        <taxon>Bacteria</taxon>
        <taxon>Bacillati</taxon>
        <taxon>Actinomycetota</taxon>
        <taxon>Actinomycetes</taxon>
        <taxon>Micromonosporales</taxon>
        <taxon>Micromonosporaceae</taxon>
        <taxon>Allocatelliglobosispora</taxon>
    </lineage>
</organism>
<dbReference type="PANTHER" id="PTHR30483:SF6">
    <property type="entry name" value="PERIPLASMIC BINDING PROTEIN OF ABC TRANSPORTER FOR NATURAL AMINO ACIDS"/>
    <property type="match status" value="1"/>
</dbReference>
<dbReference type="AlphaFoldDB" id="A0A841BU22"/>
<dbReference type="RefSeq" id="WP_184838661.1">
    <property type="nucleotide sequence ID" value="NZ_JACHMN010000002.1"/>
</dbReference>
<dbReference type="Gene3D" id="3.40.50.2300">
    <property type="match status" value="2"/>
</dbReference>
<accession>A0A841BU22</accession>
<dbReference type="InterPro" id="IPR028082">
    <property type="entry name" value="Peripla_BP_I"/>
</dbReference>
<feature type="domain" description="Leucine-binding protein" evidence="3">
    <location>
        <begin position="51"/>
        <end position="387"/>
    </location>
</feature>
<keyword evidence="5" id="KW-1185">Reference proteome</keyword>
<proteinExistence type="inferred from homology"/>
<dbReference type="Proteomes" id="UP000587527">
    <property type="component" value="Unassembled WGS sequence"/>
</dbReference>
<gene>
    <name evidence="4" type="ORF">F4553_004315</name>
</gene>
<name>A0A841BU22_9ACTN</name>
<comment type="similarity">
    <text evidence="1">Belongs to the leucine-binding protein family.</text>
</comment>
<comment type="caution">
    <text evidence="4">The sequence shown here is derived from an EMBL/GenBank/DDBJ whole genome shotgun (WGS) entry which is preliminary data.</text>
</comment>
<keyword evidence="2" id="KW-0732">Signal</keyword>